<dbReference type="RefSeq" id="WP_109531801.1">
    <property type="nucleotide sequence ID" value="NZ_CAXPUO010000092.1"/>
</dbReference>
<dbReference type="InterPro" id="IPR000825">
    <property type="entry name" value="SUF_FeS_clus_asmbl_SufBD_core"/>
</dbReference>
<evidence type="ECO:0000259" key="1">
    <source>
        <dbReference type="Pfam" id="PF01458"/>
    </source>
</evidence>
<dbReference type="GO" id="GO:0016226">
    <property type="term" value="P:iron-sulfur cluster assembly"/>
    <property type="evidence" value="ECO:0007669"/>
    <property type="project" value="InterPro"/>
</dbReference>
<feature type="domain" description="SUF system FeS cluster assembly SufBD core" evidence="1">
    <location>
        <begin position="182"/>
        <end position="407"/>
    </location>
</feature>
<accession>A0A2U2CFQ5</accession>
<dbReference type="PANTHER" id="PTHR43575">
    <property type="entry name" value="PROTEIN ABCI7, CHLOROPLASTIC"/>
    <property type="match status" value="1"/>
</dbReference>
<keyword evidence="3" id="KW-1185">Reference proteome</keyword>
<dbReference type="SUPFAM" id="SSF101960">
    <property type="entry name" value="Stabilizer of iron transporter SufD"/>
    <property type="match status" value="1"/>
</dbReference>
<name>A0A2U2CFQ5_9RHOB</name>
<reference evidence="2 3" key="1">
    <citation type="submission" date="2018-05" db="EMBL/GenBank/DDBJ databases">
        <title>Pararhodobacter marina sp. nov., isolated from deep-sea water of the Indian Ocean.</title>
        <authorList>
            <person name="Lai Q.Sr."/>
            <person name="Liu X."/>
            <person name="Shao Z."/>
        </authorList>
    </citation>
    <scope>NUCLEOTIDE SEQUENCE [LARGE SCALE GENOMIC DNA]</scope>
    <source>
        <strain evidence="2 3">CIC4N-9</strain>
    </source>
</reference>
<sequence length="437" mass="48052">MTTAAAKSPRAARREARQASTAAYLETLTLPEGPAWLTGLRKDAMSRVAELTLPDRRDEYWGYTNPERLIAQEVRAAEVFRITDEPPMYQGIDRLKLVFTDGVFDAEASDSLEGEGLEITRLAEAGDIHWAKDLYGALEAKGQKPVARPLAALNTAQARDGVLIRVTGKVSRPVSLAYYRKSESATAVLHHVVKLEAGAELTLLENGPVAARSSMCLEAEIGDGAVLHHVRTMGRDHERKGVTNLFARVGKGGLFKSFSLSMNGRLMRNEAMVWLTGEGGSAHLAGAAMGDGTFHHDDTVFIAHEAPGCESRQVYKKVLRDGAVGVFQGKILVEQAAQLTDGYQLSQSLLMDENCQFLAKPELEIYADNVKCSHGSTSGEISPDHMFYLRSRGVSEEEAKLLLVLAFLAETLDEISNDHIAEDMRLRLRRWLEKHSH</sequence>
<dbReference type="EMBL" id="QEYD01000002">
    <property type="protein sequence ID" value="PWE30725.1"/>
    <property type="molecule type" value="Genomic_DNA"/>
</dbReference>
<evidence type="ECO:0000313" key="3">
    <source>
        <dbReference type="Proteomes" id="UP000244940"/>
    </source>
</evidence>
<dbReference type="Pfam" id="PF01458">
    <property type="entry name" value="SUFBD_core"/>
    <property type="match status" value="1"/>
</dbReference>
<dbReference type="OrthoDB" id="9768262at2"/>
<dbReference type="GeneID" id="94363824"/>
<proteinExistence type="predicted"/>
<organism evidence="2 3">
    <name type="scientific">Pararhodobacter marinus</name>
    <dbReference type="NCBI Taxonomy" id="2184063"/>
    <lineage>
        <taxon>Bacteria</taxon>
        <taxon>Pseudomonadati</taxon>
        <taxon>Pseudomonadota</taxon>
        <taxon>Alphaproteobacteria</taxon>
        <taxon>Rhodobacterales</taxon>
        <taxon>Paracoccaceae</taxon>
        <taxon>Pararhodobacter</taxon>
    </lineage>
</organism>
<evidence type="ECO:0000313" key="2">
    <source>
        <dbReference type="EMBL" id="PWE30725.1"/>
    </source>
</evidence>
<comment type="caution">
    <text evidence="2">The sequence shown here is derived from an EMBL/GenBank/DDBJ whole genome shotgun (WGS) entry which is preliminary data.</text>
</comment>
<dbReference type="Proteomes" id="UP000244940">
    <property type="component" value="Unassembled WGS sequence"/>
</dbReference>
<dbReference type="InterPro" id="IPR037284">
    <property type="entry name" value="SUF_FeS_clus_asmbl_SufBD_sf"/>
</dbReference>
<protein>
    <submittedName>
        <fullName evidence="2">Fe-S cluster assembly protein SufD</fullName>
    </submittedName>
</protein>
<dbReference type="InterPro" id="IPR055346">
    <property type="entry name" value="Fe-S_cluster_assembly_SufBD"/>
</dbReference>
<gene>
    <name evidence="2" type="ORF">C4N9_02865</name>
</gene>
<dbReference type="PANTHER" id="PTHR43575:SF1">
    <property type="entry name" value="PROTEIN ABCI7, CHLOROPLASTIC"/>
    <property type="match status" value="1"/>
</dbReference>
<dbReference type="AlphaFoldDB" id="A0A2U2CFQ5"/>